<dbReference type="GO" id="GO:0005886">
    <property type="term" value="C:plasma membrane"/>
    <property type="evidence" value="ECO:0007669"/>
    <property type="project" value="UniProtKB-SubCell"/>
</dbReference>
<gene>
    <name evidence="9" type="ORF">H9716_10825</name>
</gene>
<evidence type="ECO:0000259" key="8">
    <source>
        <dbReference type="Pfam" id="PF03458"/>
    </source>
</evidence>
<evidence type="ECO:0000256" key="3">
    <source>
        <dbReference type="ARBA" id="ARBA00022475"/>
    </source>
</evidence>
<feature type="transmembrane region" description="Helical" evidence="7">
    <location>
        <begin position="63"/>
        <end position="86"/>
    </location>
</feature>
<feature type="domain" description="Glycine transporter" evidence="8">
    <location>
        <begin position="10"/>
        <end position="83"/>
    </location>
</feature>
<feature type="transmembrane region" description="Helical" evidence="7">
    <location>
        <begin position="187"/>
        <end position="203"/>
    </location>
</feature>
<evidence type="ECO:0000256" key="2">
    <source>
        <dbReference type="ARBA" id="ARBA00008193"/>
    </source>
</evidence>
<accession>A0A9D2L9K9</accession>
<evidence type="ECO:0000256" key="5">
    <source>
        <dbReference type="ARBA" id="ARBA00022989"/>
    </source>
</evidence>
<comment type="caution">
    <text evidence="9">The sequence shown here is derived from an EMBL/GenBank/DDBJ whole genome shotgun (WGS) entry which is preliminary data.</text>
</comment>
<evidence type="ECO:0000256" key="7">
    <source>
        <dbReference type="SAM" id="Phobius"/>
    </source>
</evidence>
<dbReference type="EMBL" id="DWYS01000130">
    <property type="protein sequence ID" value="HJB08335.1"/>
    <property type="molecule type" value="Genomic_DNA"/>
</dbReference>
<protein>
    <submittedName>
        <fullName evidence="9">Trimeric intracellular cation channel family protein</fullName>
    </submittedName>
</protein>
<evidence type="ECO:0000256" key="4">
    <source>
        <dbReference type="ARBA" id="ARBA00022692"/>
    </source>
</evidence>
<dbReference type="PANTHER" id="PTHR30506">
    <property type="entry name" value="INNER MEMBRANE PROTEIN"/>
    <property type="match status" value="1"/>
</dbReference>
<dbReference type="PANTHER" id="PTHR30506:SF3">
    <property type="entry name" value="UPF0126 INNER MEMBRANE PROTEIN YADS-RELATED"/>
    <property type="match status" value="1"/>
</dbReference>
<feature type="transmembrane region" description="Helical" evidence="7">
    <location>
        <begin position="130"/>
        <end position="151"/>
    </location>
</feature>
<keyword evidence="4 7" id="KW-0812">Transmembrane</keyword>
<feature type="transmembrane region" description="Helical" evidence="7">
    <location>
        <begin position="34"/>
        <end position="51"/>
    </location>
</feature>
<keyword evidence="6 7" id="KW-0472">Membrane</keyword>
<dbReference type="Proteomes" id="UP000886804">
    <property type="component" value="Unassembled WGS sequence"/>
</dbReference>
<comment type="similarity">
    <text evidence="2">Belongs to the UPF0126 family.</text>
</comment>
<dbReference type="Pfam" id="PF03458">
    <property type="entry name" value="Gly_transporter"/>
    <property type="match status" value="2"/>
</dbReference>
<feature type="transmembrane region" description="Helical" evidence="7">
    <location>
        <begin position="98"/>
        <end position="118"/>
    </location>
</feature>
<feature type="transmembrane region" description="Helical" evidence="7">
    <location>
        <begin position="6"/>
        <end position="27"/>
    </location>
</feature>
<keyword evidence="3" id="KW-1003">Cell membrane</keyword>
<reference evidence="9" key="1">
    <citation type="journal article" date="2021" name="PeerJ">
        <title>Extensive microbial diversity within the chicken gut microbiome revealed by metagenomics and culture.</title>
        <authorList>
            <person name="Gilroy R."/>
            <person name="Ravi A."/>
            <person name="Getino M."/>
            <person name="Pursley I."/>
            <person name="Horton D.L."/>
            <person name="Alikhan N.F."/>
            <person name="Baker D."/>
            <person name="Gharbi K."/>
            <person name="Hall N."/>
            <person name="Watson M."/>
            <person name="Adriaenssens E.M."/>
            <person name="Foster-Nyarko E."/>
            <person name="Jarju S."/>
            <person name="Secka A."/>
            <person name="Antonio M."/>
            <person name="Oren A."/>
            <person name="Chaudhuri R.R."/>
            <person name="La Ragione R."/>
            <person name="Hildebrand F."/>
            <person name="Pallen M.J."/>
        </authorList>
    </citation>
    <scope>NUCLEOTIDE SEQUENCE</scope>
    <source>
        <strain evidence="9">CHK188-4685</strain>
    </source>
</reference>
<sequence length="222" mass="24185">MLQNVSVFLIVELIGTVAFACSGAMVAIERRLDLLGIIVLGVITAVGGGMIRDLLIGVQPPSLFVHPIYVVTALAAVLVLFCIMKFGGVYQQLLSSEGYEVMMNVLDAIGLGVFTVVGMDTAMKAGYEDYRFLTVFLGVITGVGGGILRDIMAVQAPYVLKKHIYACASLAGALCYMFLLPRIDRDAAVVISACLVVVIRILARHYKWNLPRIERLDDEWKK</sequence>
<organism evidence="9 10">
    <name type="scientific">Candidatus Enterocloster faecavium</name>
    <dbReference type="NCBI Taxonomy" id="2838560"/>
    <lineage>
        <taxon>Bacteria</taxon>
        <taxon>Bacillati</taxon>
        <taxon>Bacillota</taxon>
        <taxon>Clostridia</taxon>
        <taxon>Lachnospirales</taxon>
        <taxon>Lachnospiraceae</taxon>
        <taxon>Enterocloster</taxon>
    </lineage>
</organism>
<feature type="transmembrane region" description="Helical" evidence="7">
    <location>
        <begin position="163"/>
        <end position="181"/>
    </location>
</feature>
<evidence type="ECO:0000256" key="6">
    <source>
        <dbReference type="ARBA" id="ARBA00023136"/>
    </source>
</evidence>
<dbReference type="InterPro" id="IPR005115">
    <property type="entry name" value="Gly_transporter"/>
</dbReference>
<evidence type="ECO:0000313" key="10">
    <source>
        <dbReference type="Proteomes" id="UP000886804"/>
    </source>
</evidence>
<evidence type="ECO:0000256" key="1">
    <source>
        <dbReference type="ARBA" id="ARBA00004651"/>
    </source>
</evidence>
<keyword evidence="5 7" id="KW-1133">Transmembrane helix</keyword>
<reference evidence="9" key="2">
    <citation type="submission" date="2021-04" db="EMBL/GenBank/DDBJ databases">
        <authorList>
            <person name="Gilroy R."/>
        </authorList>
    </citation>
    <scope>NUCLEOTIDE SEQUENCE</scope>
    <source>
        <strain evidence="9">CHK188-4685</strain>
    </source>
</reference>
<feature type="domain" description="Glycine transporter" evidence="8">
    <location>
        <begin position="105"/>
        <end position="179"/>
    </location>
</feature>
<name>A0A9D2L9K9_9FIRM</name>
<dbReference type="AlphaFoldDB" id="A0A9D2L9K9"/>
<comment type="subcellular location">
    <subcellularLocation>
        <location evidence="1">Cell membrane</location>
        <topology evidence="1">Multi-pass membrane protein</topology>
    </subcellularLocation>
</comment>
<evidence type="ECO:0000313" key="9">
    <source>
        <dbReference type="EMBL" id="HJB08335.1"/>
    </source>
</evidence>
<proteinExistence type="inferred from homology"/>